<keyword evidence="1" id="KW-0175">Coiled coil</keyword>
<evidence type="ECO:0000313" key="6">
    <source>
        <dbReference type="WBParaSite" id="ASIM_0001624601-mRNA-1"/>
    </source>
</evidence>
<dbReference type="PANTHER" id="PTHR45615">
    <property type="entry name" value="MYOSIN HEAVY CHAIN, NON-MUSCLE"/>
    <property type="match status" value="1"/>
</dbReference>
<feature type="compositionally biased region" description="Low complexity" evidence="2">
    <location>
        <begin position="553"/>
        <end position="682"/>
    </location>
</feature>
<dbReference type="SUPFAM" id="SSF57997">
    <property type="entry name" value="Tropomyosin"/>
    <property type="match status" value="1"/>
</dbReference>
<feature type="chain" id="PRO_5043121281" evidence="3">
    <location>
        <begin position="21"/>
        <end position="718"/>
    </location>
</feature>
<gene>
    <name evidence="4" type="ORF">ASIM_LOCUS15652</name>
</gene>
<reference evidence="6" key="1">
    <citation type="submission" date="2017-02" db="UniProtKB">
        <authorList>
            <consortium name="WormBaseParasite"/>
        </authorList>
    </citation>
    <scope>IDENTIFICATION</scope>
</reference>
<name>A0A0M3K5K5_ANISI</name>
<sequence>MKCILLGCIAIILLADGTNAVSPFPFQLPDLDSRNGNSFSSSYYGHTSDDSDWSEWSRDFTVENSGSGHAVITVDCSEELHRAKIAEGRVETERAAREQVEQELTRVKEQVEEFMRQIRILKRDKEDAEYQIRLINGKLNDMKNEFQKQQDYAADLEIKVQQYKEQIDALTNELESESKARQVAESKVRIIRGQIDKLNVQVETTEATLADARLQIGGLQDELKECNDIKQDEINIRIELEQKLQTLQKIIDELDTNIDNQVNAKDEFRKALNKCRDAAEQCNSDIERCSIENDQFTIIIKQKDVKIQQQNTEIVDLRTTVQRDEDLIGKMQDQIDYITDELNTCDWQLQQAYHQIEEDHQEYTVVVDTYKETISNMQIQIDILQTKLSTCSSEPSVNVTVMNNFHVQLTTILNELLDKLKRSADDHQKQVMQVFIDFINQMIICDRIDMKTIIAVQQFMSSMMKYGIGGCTTIIPFGPIGNGPNSIPSIIDILRHFPNINIRDVLNILFPGVNITGLDIPMTSEPSGSVNVTMRRNVTTVIKGDYSGNSTIITSGSGSRVVTSSSSNMTSSSGGMTSSSDGMTSSSSSVTSSSGGMTSSSGGMTSSSGSMTSSSSSKTSSSSSVTSSSSSMTSSSGSKTSSSSSMTSSSSSGDSDVVSVMEAADSNSDNKSADESSASSKSGKTAKIARSFIIKRTTPERISAAGSQSEKKQQVTSA</sequence>
<accession>A0A0M3K5K5</accession>
<dbReference type="EMBL" id="UYRR01032464">
    <property type="protein sequence ID" value="VDK55730.1"/>
    <property type="molecule type" value="Genomic_DNA"/>
</dbReference>
<dbReference type="WBParaSite" id="ASIM_0001624601-mRNA-1">
    <property type="protein sequence ID" value="ASIM_0001624601-mRNA-1"/>
    <property type="gene ID" value="ASIM_0001624601"/>
</dbReference>
<dbReference type="Gene3D" id="1.10.287.1490">
    <property type="match status" value="1"/>
</dbReference>
<proteinExistence type="predicted"/>
<keyword evidence="3" id="KW-0732">Signal</keyword>
<evidence type="ECO:0000256" key="1">
    <source>
        <dbReference type="SAM" id="Coils"/>
    </source>
</evidence>
<evidence type="ECO:0000256" key="3">
    <source>
        <dbReference type="SAM" id="SignalP"/>
    </source>
</evidence>
<evidence type="ECO:0000313" key="4">
    <source>
        <dbReference type="EMBL" id="VDK55730.1"/>
    </source>
</evidence>
<dbReference type="AlphaFoldDB" id="A0A0M3K5K5"/>
<feature type="compositionally biased region" description="Basic and acidic residues" evidence="2">
    <location>
        <begin position="709"/>
        <end position="718"/>
    </location>
</feature>
<evidence type="ECO:0000256" key="2">
    <source>
        <dbReference type="SAM" id="MobiDB-lite"/>
    </source>
</evidence>
<reference evidence="4 5" key="2">
    <citation type="submission" date="2018-11" db="EMBL/GenBank/DDBJ databases">
        <authorList>
            <consortium name="Pathogen Informatics"/>
        </authorList>
    </citation>
    <scope>NUCLEOTIDE SEQUENCE [LARGE SCALE GENOMIC DNA]</scope>
</reference>
<dbReference type="Proteomes" id="UP000267096">
    <property type="component" value="Unassembled WGS sequence"/>
</dbReference>
<protein>
    <submittedName>
        <fullName evidence="6">t-SNARE coiled-coil homology domain-containing protein</fullName>
    </submittedName>
</protein>
<organism evidence="6">
    <name type="scientific">Anisakis simplex</name>
    <name type="common">Herring worm</name>
    <dbReference type="NCBI Taxonomy" id="6269"/>
    <lineage>
        <taxon>Eukaryota</taxon>
        <taxon>Metazoa</taxon>
        <taxon>Ecdysozoa</taxon>
        <taxon>Nematoda</taxon>
        <taxon>Chromadorea</taxon>
        <taxon>Rhabditida</taxon>
        <taxon>Spirurina</taxon>
        <taxon>Ascaridomorpha</taxon>
        <taxon>Ascaridoidea</taxon>
        <taxon>Anisakidae</taxon>
        <taxon>Anisakis</taxon>
        <taxon>Anisakis simplex complex</taxon>
    </lineage>
</organism>
<dbReference type="PANTHER" id="PTHR45615:SF80">
    <property type="entry name" value="GRIP DOMAIN-CONTAINING PROTEIN"/>
    <property type="match status" value="1"/>
</dbReference>
<keyword evidence="5" id="KW-1185">Reference proteome</keyword>
<feature type="signal peptide" evidence="3">
    <location>
        <begin position="1"/>
        <end position="20"/>
    </location>
</feature>
<feature type="region of interest" description="Disordered" evidence="2">
    <location>
        <begin position="553"/>
        <end position="718"/>
    </location>
</feature>
<feature type="coiled-coil region" evidence="1">
    <location>
        <begin position="83"/>
        <end position="271"/>
    </location>
</feature>
<dbReference type="Gene3D" id="1.20.5.170">
    <property type="match status" value="1"/>
</dbReference>
<evidence type="ECO:0000313" key="5">
    <source>
        <dbReference type="Proteomes" id="UP000267096"/>
    </source>
</evidence>